<keyword evidence="4 6" id="KW-1133">Transmembrane helix</keyword>
<accession>A0ABY1ACR2</accession>
<comment type="caution">
    <text evidence="8">The sequence shown here is derived from an EMBL/GenBank/DDBJ whole genome shotgun (WGS) entry which is preliminary data.</text>
</comment>
<evidence type="ECO:0000256" key="4">
    <source>
        <dbReference type="ARBA" id="ARBA00022989"/>
    </source>
</evidence>
<comment type="subcellular location">
    <subcellularLocation>
        <location evidence="1">Cell membrane</location>
        <topology evidence="1">Multi-pass membrane protein</topology>
    </subcellularLocation>
</comment>
<evidence type="ECO:0000256" key="6">
    <source>
        <dbReference type="SAM" id="Phobius"/>
    </source>
</evidence>
<evidence type="ECO:0000256" key="2">
    <source>
        <dbReference type="ARBA" id="ARBA00022475"/>
    </source>
</evidence>
<evidence type="ECO:0000256" key="1">
    <source>
        <dbReference type="ARBA" id="ARBA00004651"/>
    </source>
</evidence>
<dbReference type="PANTHER" id="PTHR30294">
    <property type="entry name" value="MEMBRANE COMPONENT OF ABC TRANSPORTER YHHJ-RELATED"/>
    <property type="match status" value="1"/>
</dbReference>
<keyword evidence="2" id="KW-1003">Cell membrane</keyword>
<feature type="transmembrane region" description="Helical" evidence="6">
    <location>
        <begin position="21"/>
        <end position="41"/>
    </location>
</feature>
<dbReference type="InterPro" id="IPR051449">
    <property type="entry name" value="ABC-2_transporter_component"/>
</dbReference>
<sequence length="134" mass="15228">MRTWTIAKRVMLELFRDKRTLALMFIAPLLILWLLSVMFSVNSDVNVKLATVDVNQTVIKNMQKVDGVSIKQYSSKKDAKEALKDDKIDGVIVQRDNKYTVTYANTDSSKTTLTKQTKRTWNGFGYGKQDSSGI</sequence>
<dbReference type="InterPro" id="IPR013525">
    <property type="entry name" value="ABC2_TM"/>
</dbReference>
<protein>
    <submittedName>
        <fullName evidence="8">ABC-2 type transport system permease protein</fullName>
    </submittedName>
</protein>
<keyword evidence="3 6" id="KW-0812">Transmembrane</keyword>
<dbReference type="EMBL" id="FOCC01000010">
    <property type="protein sequence ID" value="SEM84196.1"/>
    <property type="molecule type" value="Genomic_DNA"/>
</dbReference>
<dbReference type="PANTHER" id="PTHR30294:SF38">
    <property type="entry name" value="TRANSPORT PERMEASE PROTEIN"/>
    <property type="match status" value="1"/>
</dbReference>
<proteinExistence type="predicted"/>
<gene>
    <name evidence="8" type="ORF">SAMN05216431_11042</name>
</gene>
<evidence type="ECO:0000313" key="9">
    <source>
        <dbReference type="Proteomes" id="UP000182089"/>
    </source>
</evidence>
<organism evidence="8 9">
    <name type="scientific">Ligilactobacillus ruminis</name>
    <dbReference type="NCBI Taxonomy" id="1623"/>
    <lineage>
        <taxon>Bacteria</taxon>
        <taxon>Bacillati</taxon>
        <taxon>Bacillota</taxon>
        <taxon>Bacilli</taxon>
        <taxon>Lactobacillales</taxon>
        <taxon>Lactobacillaceae</taxon>
        <taxon>Ligilactobacillus</taxon>
    </lineage>
</organism>
<evidence type="ECO:0000259" key="7">
    <source>
        <dbReference type="Pfam" id="PF12698"/>
    </source>
</evidence>
<evidence type="ECO:0000256" key="5">
    <source>
        <dbReference type="ARBA" id="ARBA00023136"/>
    </source>
</evidence>
<reference evidence="8 9" key="1">
    <citation type="submission" date="2016-10" db="EMBL/GenBank/DDBJ databases">
        <authorList>
            <person name="Varghese N."/>
            <person name="Submissions S."/>
        </authorList>
    </citation>
    <scope>NUCLEOTIDE SEQUENCE [LARGE SCALE GENOMIC DNA]</scope>
    <source>
        <strain evidence="8 9">WC1T17</strain>
    </source>
</reference>
<dbReference type="Pfam" id="PF12698">
    <property type="entry name" value="ABC2_membrane_3"/>
    <property type="match status" value="1"/>
</dbReference>
<keyword evidence="5 6" id="KW-0472">Membrane</keyword>
<name>A0ABY1ACR2_9LACO</name>
<dbReference type="Proteomes" id="UP000182089">
    <property type="component" value="Unassembled WGS sequence"/>
</dbReference>
<feature type="domain" description="ABC-2 type transporter transmembrane" evidence="7">
    <location>
        <begin position="18"/>
        <end position="111"/>
    </location>
</feature>
<evidence type="ECO:0000256" key="3">
    <source>
        <dbReference type="ARBA" id="ARBA00022692"/>
    </source>
</evidence>
<evidence type="ECO:0000313" key="8">
    <source>
        <dbReference type="EMBL" id="SEM84196.1"/>
    </source>
</evidence>